<dbReference type="PRINTS" id="PR00094">
    <property type="entry name" value="ADENYLTKNASE"/>
</dbReference>
<evidence type="ECO:0000256" key="1">
    <source>
        <dbReference type="ARBA" id="ARBA00022679"/>
    </source>
</evidence>
<evidence type="ECO:0000256" key="6">
    <source>
        <dbReference type="RuleBase" id="RU003331"/>
    </source>
</evidence>
<keyword evidence="8" id="KW-1185">Reference proteome</keyword>
<keyword evidence="3 6" id="KW-0547">Nucleotide-binding</keyword>
<dbReference type="Pfam" id="PF00406">
    <property type="entry name" value="ADK"/>
    <property type="match status" value="1"/>
</dbReference>
<evidence type="ECO:0000313" key="7">
    <source>
        <dbReference type="EMBL" id="ASV74892.1"/>
    </source>
</evidence>
<organism evidence="7 8">
    <name type="scientific">Thermogutta terrifontis</name>
    <dbReference type="NCBI Taxonomy" id="1331910"/>
    <lineage>
        <taxon>Bacteria</taxon>
        <taxon>Pseudomonadati</taxon>
        <taxon>Planctomycetota</taxon>
        <taxon>Planctomycetia</taxon>
        <taxon>Pirellulales</taxon>
        <taxon>Thermoguttaceae</taxon>
        <taxon>Thermogutta</taxon>
    </lineage>
</organism>
<dbReference type="KEGG" id="ttf:THTE_2290"/>
<name>A0A286RG31_9BACT</name>
<dbReference type="InterPro" id="IPR000850">
    <property type="entry name" value="Adenylat/UMP-CMP_kin"/>
</dbReference>
<comment type="similarity">
    <text evidence="5">Belongs to the adenylate kinase family.</text>
</comment>
<proteinExistence type="inferred from homology"/>
<reference evidence="7 8" key="1">
    <citation type="journal article" name="Front. Microbiol.">
        <title>Sugar Metabolism of the First Thermophilic Planctomycete Thermogutta terrifontis: Comparative Genomic and Transcriptomic Approaches.</title>
        <authorList>
            <person name="Elcheninov A.G."/>
            <person name="Menzel P."/>
            <person name="Gudbergsdottir S.R."/>
            <person name="Slesarev A.I."/>
            <person name="Kadnikov V.V."/>
            <person name="Krogh A."/>
            <person name="Bonch-Osmolovskaya E.A."/>
            <person name="Peng X."/>
            <person name="Kublanov I.V."/>
        </authorList>
    </citation>
    <scope>NUCLEOTIDE SEQUENCE [LARGE SCALE GENOMIC DNA]</scope>
    <source>
        <strain evidence="7 8">R1</strain>
    </source>
</reference>
<dbReference type="GO" id="GO:0004017">
    <property type="term" value="F:AMP kinase activity"/>
    <property type="evidence" value="ECO:0007669"/>
    <property type="project" value="UniProtKB-EC"/>
</dbReference>
<comment type="catalytic activity">
    <reaction evidence="6">
        <text>AMP + ATP = 2 ADP</text>
        <dbReference type="Rhea" id="RHEA:12973"/>
        <dbReference type="ChEBI" id="CHEBI:30616"/>
        <dbReference type="ChEBI" id="CHEBI:456215"/>
        <dbReference type="ChEBI" id="CHEBI:456216"/>
        <dbReference type="EC" id="2.7.4.3"/>
    </reaction>
</comment>
<dbReference type="InterPro" id="IPR027417">
    <property type="entry name" value="P-loop_NTPase"/>
</dbReference>
<dbReference type="GO" id="GO:0005737">
    <property type="term" value="C:cytoplasm"/>
    <property type="evidence" value="ECO:0007669"/>
    <property type="project" value="UniProtKB-SubCell"/>
</dbReference>
<evidence type="ECO:0000256" key="5">
    <source>
        <dbReference type="RuleBase" id="RU003330"/>
    </source>
</evidence>
<accession>A0A286RG31</accession>
<dbReference type="SUPFAM" id="SSF52540">
    <property type="entry name" value="P-loop containing nucleoside triphosphate hydrolases"/>
    <property type="match status" value="1"/>
</dbReference>
<sequence>MGVCLMFSDHHCVATILIGPTGSGKTPLGELIAGRGLSDGPYVHFDFGHQLRLISSGESAAHALIPQDRQIVAEVLSTGRLLKPEEGHLATKILRWFLDSARRQVAPKTPKLVLNGLPRTVDQAGLLEEFIRVERVILLDCDLRTILKRIQKNTGGDRTGRQDDTPELVRFKFEQYLAETKPVVDYYARRQVPVFRIGIRENTSPEELYQVLRETLEKASPNMSLCARTTQHHDGPLSRS</sequence>
<evidence type="ECO:0000313" key="8">
    <source>
        <dbReference type="Proteomes" id="UP000215086"/>
    </source>
</evidence>
<comment type="subcellular location">
    <subcellularLocation>
        <location evidence="6">Cytoplasm</location>
    </subcellularLocation>
</comment>
<protein>
    <recommendedName>
        <fullName evidence="6">Adenylate kinase</fullName>
        <ecNumber evidence="6">2.7.4.3</ecNumber>
    </recommendedName>
</protein>
<dbReference type="AlphaFoldDB" id="A0A286RG31"/>
<dbReference type="PANTHER" id="PTHR23359">
    <property type="entry name" value="NUCLEOTIDE KINASE"/>
    <property type="match status" value="1"/>
</dbReference>
<comment type="subunit">
    <text evidence="6">Monomer.</text>
</comment>
<dbReference type="EC" id="2.7.4.3" evidence="6"/>
<evidence type="ECO:0000256" key="2">
    <source>
        <dbReference type="ARBA" id="ARBA00022727"/>
    </source>
</evidence>
<keyword evidence="2" id="KW-0545">Nucleotide biosynthesis</keyword>
<keyword evidence="1 5" id="KW-0808">Transferase</keyword>
<dbReference type="Proteomes" id="UP000215086">
    <property type="component" value="Chromosome"/>
</dbReference>
<keyword evidence="4 5" id="KW-0418">Kinase</keyword>
<gene>
    <name evidence="7" type="ORF">THTE_2290</name>
</gene>
<dbReference type="GO" id="GO:0005524">
    <property type="term" value="F:ATP binding"/>
    <property type="evidence" value="ECO:0007669"/>
    <property type="project" value="UniProtKB-KW"/>
</dbReference>
<dbReference type="Gene3D" id="3.40.50.300">
    <property type="entry name" value="P-loop containing nucleotide triphosphate hydrolases"/>
    <property type="match status" value="1"/>
</dbReference>
<keyword evidence="6" id="KW-0067">ATP-binding</keyword>
<dbReference type="EMBL" id="CP018477">
    <property type="protein sequence ID" value="ASV74892.1"/>
    <property type="molecule type" value="Genomic_DNA"/>
</dbReference>
<evidence type="ECO:0000256" key="3">
    <source>
        <dbReference type="ARBA" id="ARBA00022741"/>
    </source>
</evidence>
<evidence type="ECO:0000256" key="4">
    <source>
        <dbReference type="ARBA" id="ARBA00022777"/>
    </source>
</evidence>